<protein>
    <recommendedName>
        <fullName evidence="7">E3 ubiquitin-protein ligase RNF25</fullName>
    </recommendedName>
</protein>
<feature type="domain" description="RWD" evidence="4">
    <location>
        <begin position="13"/>
        <end position="119"/>
    </location>
</feature>
<reference evidence="5 6" key="1">
    <citation type="submission" date="2020-10" db="EMBL/GenBank/DDBJ databases">
        <title>The Coptis chinensis genome and diversification of protoberbering-type alkaloids.</title>
        <authorList>
            <person name="Wang B."/>
            <person name="Shu S."/>
            <person name="Song C."/>
            <person name="Liu Y."/>
        </authorList>
    </citation>
    <scope>NUCLEOTIDE SEQUENCE [LARGE SCALE GENOMIC DNA]</scope>
    <source>
        <strain evidence="5">HL-2020</strain>
        <tissue evidence="5">Leaf</tissue>
    </source>
</reference>
<dbReference type="AlphaFoldDB" id="A0A835HR85"/>
<dbReference type="PANTHER" id="PTHR13198:SF4">
    <property type="entry name" value="E3 UBIQUITIN-PROTEIN LIGASE RNF25"/>
    <property type="match status" value="1"/>
</dbReference>
<dbReference type="OrthoDB" id="432311at2759"/>
<keyword evidence="1" id="KW-0863">Zinc-finger</keyword>
<evidence type="ECO:0008006" key="7">
    <source>
        <dbReference type="Google" id="ProtNLM"/>
    </source>
</evidence>
<dbReference type="SUPFAM" id="SSF54495">
    <property type="entry name" value="UBC-like"/>
    <property type="match status" value="1"/>
</dbReference>
<dbReference type="Gene3D" id="3.30.40.10">
    <property type="entry name" value="Zinc/RING finger domain, C3HC4 (zinc finger)"/>
    <property type="match status" value="1"/>
</dbReference>
<evidence type="ECO:0000313" key="5">
    <source>
        <dbReference type="EMBL" id="KAF9602972.1"/>
    </source>
</evidence>
<evidence type="ECO:0000256" key="2">
    <source>
        <dbReference type="SAM" id="MobiDB-lite"/>
    </source>
</evidence>
<dbReference type="GO" id="GO:0016567">
    <property type="term" value="P:protein ubiquitination"/>
    <property type="evidence" value="ECO:0007669"/>
    <property type="project" value="TreeGrafter"/>
</dbReference>
<feature type="compositionally biased region" description="Basic and acidic residues" evidence="2">
    <location>
        <begin position="189"/>
        <end position="200"/>
    </location>
</feature>
<gene>
    <name evidence="5" type="ORF">IFM89_032975</name>
</gene>
<feature type="compositionally biased region" description="Basic and acidic residues" evidence="2">
    <location>
        <begin position="343"/>
        <end position="356"/>
    </location>
</feature>
<dbReference type="PROSITE" id="PS50089">
    <property type="entry name" value="ZF_RING_2"/>
    <property type="match status" value="1"/>
</dbReference>
<dbReference type="InterPro" id="IPR039133">
    <property type="entry name" value="RNF25"/>
</dbReference>
<feature type="domain" description="RING-type" evidence="3">
    <location>
        <begin position="126"/>
        <end position="208"/>
    </location>
</feature>
<dbReference type="PROSITE" id="PS50908">
    <property type="entry name" value="RWD"/>
    <property type="match status" value="1"/>
</dbReference>
<feature type="region of interest" description="Disordered" evidence="2">
    <location>
        <begin position="289"/>
        <end position="356"/>
    </location>
</feature>
<dbReference type="EMBL" id="JADFTS010000006">
    <property type="protein sequence ID" value="KAF9602972.1"/>
    <property type="molecule type" value="Genomic_DNA"/>
</dbReference>
<name>A0A835HR85_9MAGN</name>
<dbReference type="InterPro" id="IPR006575">
    <property type="entry name" value="RWD_dom"/>
</dbReference>
<dbReference type="Proteomes" id="UP000631114">
    <property type="component" value="Unassembled WGS sequence"/>
</dbReference>
<feature type="compositionally biased region" description="Basic residues" evidence="2">
    <location>
        <begin position="330"/>
        <end position="342"/>
    </location>
</feature>
<dbReference type="GO" id="GO:0061630">
    <property type="term" value="F:ubiquitin protein ligase activity"/>
    <property type="evidence" value="ECO:0007669"/>
    <property type="project" value="InterPro"/>
</dbReference>
<keyword evidence="6" id="KW-1185">Reference proteome</keyword>
<sequence>MASVEEEEEEVLLEVEAVESVYGEDCLVIQRFPPHLHLHIKPRTADDSSQQFVEAILELRAGTQYPDEPPRVGIRESKGLDEVRQAHLMASIKEKVDELSSCLMLIALCEEAVQVLSHMNHPDGDCPLCLYPLVKEDGHGNLLPFMKLMSCYHCFHSKCIIKWWNWIQQQSETDPISNASSTSSSYSRSRTDMRGTEKENQGTCPVCRKVFQATDIEHVLNLIKTYTPELSLEETEIDDDEEFQRAEVENIRRKNFEALLKLQEENNGLIKPRRNEVLLPGVFLPEPVTPPSISPKATAEQQTEPSFTPTSETGPSKPLNKGSTSARNNFRTRKNTMRNRRVRTTEWVKKENSTVE</sequence>
<keyword evidence="1" id="KW-0862">Zinc</keyword>
<dbReference type="FunFam" id="3.30.40.10:FF:000914">
    <property type="entry name" value="RWD domain-containing protein"/>
    <property type="match status" value="1"/>
</dbReference>
<dbReference type="InterPro" id="IPR013083">
    <property type="entry name" value="Znf_RING/FYVE/PHD"/>
</dbReference>
<dbReference type="Gene3D" id="3.10.110.10">
    <property type="entry name" value="Ubiquitin Conjugating Enzyme"/>
    <property type="match status" value="1"/>
</dbReference>
<feature type="compositionally biased region" description="Polar residues" evidence="2">
    <location>
        <begin position="299"/>
        <end position="314"/>
    </location>
</feature>
<dbReference type="SUPFAM" id="SSF57850">
    <property type="entry name" value="RING/U-box"/>
    <property type="match status" value="1"/>
</dbReference>
<keyword evidence="1" id="KW-0479">Metal-binding</keyword>
<dbReference type="Pfam" id="PF05773">
    <property type="entry name" value="RWD"/>
    <property type="match status" value="1"/>
</dbReference>
<accession>A0A835HR85</accession>
<comment type="caution">
    <text evidence="5">The sequence shown here is derived from an EMBL/GenBank/DDBJ whole genome shotgun (WGS) entry which is preliminary data.</text>
</comment>
<organism evidence="5 6">
    <name type="scientific">Coptis chinensis</name>
    <dbReference type="NCBI Taxonomy" id="261450"/>
    <lineage>
        <taxon>Eukaryota</taxon>
        <taxon>Viridiplantae</taxon>
        <taxon>Streptophyta</taxon>
        <taxon>Embryophyta</taxon>
        <taxon>Tracheophyta</taxon>
        <taxon>Spermatophyta</taxon>
        <taxon>Magnoliopsida</taxon>
        <taxon>Ranunculales</taxon>
        <taxon>Ranunculaceae</taxon>
        <taxon>Coptidoideae</taxon>
        <taxon>Coptis</taxon>
    </lineage>
</organism>
<dbReference type="InterPro" id="IPR016135">
    <property type="entry name" value="UBQ-conjugating_enzyme/RWD"/>
</dbReference>
<dbReference type="SMART" id="SM00184">
    <property type="entry name" value="RING"/>
    <property type="match status" value="1"/>
</dbReference>
<evidence type="ECO:0000259" key="4">
    <source>
        <dbReference type="PROSITE" id="PS50908"/>
    </source>
</evidence>
<dbReference type="GO" id="GO:0005634">
    <property type="term" value="C:nucleus"/>
    <property type="evidence" value="ECO:0007669"/>
    <property type="project" value="TreeGrafter"/>
</dbReference>
<evidence type="ECO:0000313" key="6">
    <source>
        <dbReference type="Proteomes" id="UP000631114"/>
    </source>
</evidence>
<dbReference type="PANTHER" id="PTHR13198">
    <property type="entry name" value="RING FINGER PROTEIN 25"/>
    <property type="match status" value="1"/>
</dbReference>
<proteinExistence type="predicted"/>
<dbReference type="CDD" id="cd23818">
    <property type="entry name" value="RWD_RNF25"/>
    <property type="match status" value="1"/>
</dbReference>
<feature type="region of interest" description="Disordered" evidence="2">
    <location>
        <begin position="174"/>
        <end position="200"/>
    </location>
</feature>
<evidence type="ECO:0000256" key="1">
    <source>
        <dbReference type="PROSITE-ProRule" id="PRU00175"/>
    </source>
</evidence>
<dbReference type="GO" id="GO:0008270">
    <property type="term" value="F:zinc ion binding"/>
    <property type="evidence" value="ECO:0007669"/>
    <property type="project" value="UniProtKB-KW"/>
</dbReference>
<dbReference type="InterPro" id="IPR001841">
    <property type="entry name" value="Znf_RING"/>
</dbReference>
<dbReference type="SMART" id="SM00591">
    <property type="entry name" value="RWD"/>
    <property type="match status" value="1"/>
</dbReference>
<evidence type="ECO:0000259" key="3">
    <source>
        <dbReference type="PROSITE" id="PS50089"/>
    </source>
</evidence>